<reference evidence="2 3" key="1">
    <citation type="journal article" date="2017" name="Mol. Plant">
        <title>The Genome of Medicinal Plant Macleaya cordata Provides New Insights into Benzylisoquinoline Alkaloids Metabolism.</title>
        <authorList>
            <person name="Liu X."/>
            <person name="Liu Y."/>
            <person name="Huang P."/>
            <person name="Ma Y."/>
            <person name="Qing Z."/>
            <person name="Tang Q."/>
            <person name="Cao H."/>
            <person name="Cheng P."/>
            <person name="Zheng Y."/>
            <person name="Yuan Z."/>
            <person name="Zhou Y."/>
            <person name="Liu J."/>
            <person name="Tang Z."/>
            <person name="Zhuo Y."/>
            <person name="Zhang Y."/>
            <person name="Yu L."/>
            <person name="Huang J."/>
            <person name="Yang P."/>
            <person name="Peng Q."/>
            <person name="Zhang J."/>
            <person name="Jiang W."/>
            <person name="Zhang Z."/>
            <person name="Lin K."/>
            <person name="Ro D.K."/>
            <person name="Chen X."/>
            <person name="Xiong X."/>
            <person name="Shang Y."/>
            <person name="Huang S."/>
            <person name="Zeng J."/>
        </authorList>
    </citation>
    <scope>NUCLEOTIDE SEQUENCE [LARGE SCALE GENOMIC DNA]</scope>
    <source>
        <strain evidence="3">cv. BLH2017</strain>
        <tissue evidence="2">Root</tissue>
    </source>
</reference>
<dbReference type="InterPro" id="IPR007541">
    <property type="entry name" value="Uncharacterised_BSP"/>
</dbReference>
<keyword evidence="3" id="KW-1185">Reference proteome</keyword>
<name>A0A200PV42_MACCD</name>
<dbReference type="Pfam" id="PF04450">
    <property type="entry name" value="BSP"/>
    <property type="match status" value="1"/>
</dbReference>
<feature type="chain" id="PRO_5012419579" evidence="1">
    <location>
        <begin position="28"/>
        <end position="234"/>
    </location>
</feature>
<proteinExistence type="predicted"/>
<evidence type="ECO:0000313" key="3">
    <source>
        <dbReference type="Proteomes" id="UP000195402"/>
    </source>
</evidence>
<dbReference type="PANTHER" id="PTHR33321">
    <property type="match status" value="1"/>
</dbReference>
<comment type="caution">
    <text evidence="2">The sequence shown here is derived from an EMBL/GenBank/DDBJ whole genome shotgun (WGS) entry which is preliminary data.</text>
</comment>
<gene>
    <name evidence="2" type="ORF">BVC80_8963g14</name>
</gene>
<dbReference type="STRING" id="56857.A0A200PV42"/>
<dbReference type="InParanoid" id="A0A200PV42"/>
<organism evidence="2 3">
    <name type="scientific">Macleaya cordata</name>
    <name type="common">Five-seeded plume-poppy</name>
    <name type="synonym">Bocconia cordata</name>
    <dbReference type="NCBI Taxonomy" id="56857"/>
    <lineage>
        <taxon>Eukaryota</taxon>
        <taxon>Viridiplantae</taxon>
        <taxon>Streptophyta</taxon>
        <taxon>Embryophyta</taxon>
        <taxon>Tracheophyta</taxon>
        <taxon>Spermatophyta</taxon>
        <taxon>Magnoliopsida</taxon>
        <taxon>Ranunculales</taxon>
        <taxon>Papaveraceae</taxon>
        <taxon>Papaveroideae</taxon>
        <taxon>Macleaya</taxon>
    </lineage>
</organism>
<dbReference type="PANTHER" id="PTHR33321:SF12">
    <property type="entry name" value="PLANT BASIC SECRETORY PROTEIN (BSP) FAMILY PROTEIN"/>
    <property type="match status" value="1"/>
</dbReference>
<dbReference type="OMA" id="WQSHANH"/>
<dbReference type="OrthoDB" id="891726at2759"/>
<dbReference type="AlphaFoldDB" id="A0A200PV42"/>
<protein>
    <submittedName>
        <fullName evidence="2">Uncharacterized protein family</fullName>
    </submittedName>
</protein>
<accession>A0A200PV42</accession>
<evidence type="ECO:0000313" key="2">
    <source>
        <dbReference type="EMBL" id="OVA02045.1"/>
    </source>
</evidence>
<keyword evidence="1" id="KW-0732">Signal</keyword>
<evidence type="ECO:0000256" key="1">
    <source>
        <dbReference type="SAM" id="SignalP"/>
    </source>
</evidence>
<sequence length="234" mass="26622">MQTMAHLMFGLSSLLVQALLALQGIHAVDFKVIEDDGKTPGNIRFENEISLDYSLQTLESATTFIWRIFGQTNKADRKNVHSISLFVSPIDKDIIAYTIRGHHIHVNVNYLADYSGDVKREFTGILYYEITHVWQWNGNENAPVSLIRGIAAYVRLKANYAPSNWQQAGAGNRWDERSDVTAHFLDYCNSLRSGFVAELNSKMRTGYSDNFFVELLGKTVDQLWADYKAKYLAD</sequence>
<dbReference type="FunCoup" id="A0A200PV42">
    <property type="interactions" value="19"/>
</dbReference>
<feature type="signal peptide" evidence="1">
    <location>
        <begin position="1"/>
        <end position="27"/>
    </location>
</feature>
<dbReference type="Proteomes" id="UP000195402">
    <property type="component" value="Unassembled WGS sequence"/>
</dbReference>
<dbReference type="EMBL" id="MVGT01003998">
    <property type="protein sequence ID" value="OVA02045.1"/>
    <property type="molecule type" value="Genomic_DNA"/>
</dbReference>